<feature type="region of interest" description="Disordered" evidence="9">
    <location>
        <begin position="171"/>
        <end position="191"/>
    </location>
</feature>
<accession>A0A388JYQ5</accession>
<evidence type="ECO:0000256" key="7">
    <source>
        <dbReference type="ARBA" id="ARBA00022918"/>
    </source>
</evidence>
<protein>
    <recommendedName>
        <fullName evidence="10">Reverse transcriptase domain-containing protein</fullName>
    </recommendedName>
</protein>
<evidence type="ECO:0000256" key="6">
    <source>
        <dbReference type="ARBA" id="ARBA00022801"/>
    </source>
</evidence>
<dbReference type="InterPro" id="IPR041373">
    <property type="entry name" value="RT_RNaseH"/>
</dbReference>
<evidence type="ECO:0000256" key="3">
    <source>
        <dbReference type="ARBA" id="ARBA00022695"/>
    </source>
</evidence>
<keyword evidence="8" id="KW-0511">Multifunctional enzyme</keyword>
<feature type="compositionally biased region" description="Basic and acidic residues" evidence="9">
    <location>
        <begin position="865"/>
        <end position="874"/>
    </location>
</feature>
<gene>
    <name evidence="11" type="ORF">CBR_g34274</name>
</gene>
<dbReference type="EMBL" id="BFEA01000033">
    <property type="protein sequence ID" value="GBG62902.1"/>
    <property type="molecule type" value="Genomic_DNA"/>
</dbReference>
<dbReference type="Gene3D" id="3.30.70.270">
    <property type="match status" value="2"/>
</dbReference>
<evidence type="ECO:0000256" key="1">
    <source>
        <dbReference type="ARBA" id="ARBA00022670"/>
    </source>
</evidence>
<dbReference type="GO" id="GO:0008233">
    <property type="term" value="F:peptidase activity"/>
    <property type="evidence" value="ECO:0007669"/>
    <property type="project" value="UniProtKB-KW"/>
</dbReference>
<feature type="region of interest" description="Disordered" evidence="9">
    <location>
        <begin position="707"/>
        <end position="765"/>
    </location>
</feature>
<evidence type="ECO:0000256" key="5">
    <source>
        <dbReference type="ARBA" id="ARBA00022759"/>
    </source>
</evidence>
<evidence type="ECO:0000259" key="10">
    <source>
        <dbReference type="PROSITE" id="PS50878"/>
    </source>
</evidence>
<feature type="domain" description="Reverse transcriptase" evidence="10">
    <location>
        <begin position="1164"/>
        <end position="1343"/>
    </location>
</feature>
<evidence type="ECO:0000256" key="2">
    <source>
        <dbReference type="ARBA" id="ARBA00022679"/>
    </source>
</evidence>
<dbReference type="Gene3D" id="3.10.20.370">
    <property type="match status" value="1"/>
</dbReference>
<name>A0A388JYQ5_CHABU</name>
<dbReference type="InterPro" id="IPR000477">
    <property type="entry name" value="RT_dom"/>
</dbReference>
<feature type="compositionally biased region" description="Low complexity" evidence="9">
    <location>
        <begin position="805"/>
        <end position="827"/>
    </location>
</feature>
<feature type="compositionally biased region" description="Acidic residues" evidence="9">
    <location>
        <begin position="43"/>
        <end position="55"/>
    </location>
</feature>
<evidence type="ECO:0000256" key="4">
    <source>
        <dbReference type="ARBA" id="ARBA00022722"/>
    </source>
</evidence>
<feature type="compositionally biased region" description="Gly residues" evidence="9">
    <location>
        <begin position="583"/>
        <end position="595"/>
    </location>
</feature>
<proteinExistence type="predicted"/>
<dbReference type="Pfam" id="PF17917">
    <property type="entry name" value="RT_RNaseH"/>
    <property type="match status" value="1"/>
</dbReference>
<keyword evidence="1" id="KW-0645">Protease</keyword>
<evidence type="ECO:0000256" key="8">
    <source>
        <dbReference type="ARBA" id="ARBA00023268"/>
    </source>
</evidence>
<dbReference type="InterPro" id="IPR041577">
    <property type="entry name" value="RT_RNaseH_2"/>
</dbReference>
<feature type="region of interest" description="Disordered" evidence="9">
    <location>
        <begin position="1456"/>
        <end position="1515"/>
    </location>
</feature>
<dbReference type="PANTHER" id="PTHR37984:SF5">
    <property type="entry name" value="PROTEIN NYNRIN-LIKE"/>
    <property type="match status" value="1"/>
</dbReference>
<organism evidence="11 12">
    <name type="scientific">Chara braunii</name>
    <name type="common">Braun's stonewort</name>
    <dbReference type="NCBI Taxonomy" id="69332"/>
    <lineage>
        <taxon>Eukaryota</taxon>
        <taxon>Viridiplantae</taxon>
        <taxon>Streptophyta</taxon>
        <taxon>Charophyceae</taxon>
        <taxon>Charales</taxon>
        <taxon>Characeae</taxon>
        <taxon>Chara</taxon>
    </lineage>
</organism>
<dbReference type="Pfam" id="PF00078">
    <property type="entry name" value="RVT_1"/>
    <property type="match status" value="1"/>
</dbReference>
<evidence type="ECO:0000256" key="9">
    <source>
        <dbReference type="SAM" id="MobiDB-lite"/>
    </source>
</evidence>
<feature type="compositionally biased region" description="Basic and acidic residues" evidence="9">
    <location>
        <begin position="1721"/>
        <end position="1734"/>
    </location>
</feature>
<dbReference type="PANTHER" id="PTHR37984">
    <property type="entry name" value="PROTEIN CBG26694"/>
    <property type="match status" value="1"/>
</dbReference>
<feature type="region of interest" description="Disordered" evidence="9">
    <location>
        <begin position="1716"/>
        <end position="1755"/>
    </location>
</feature>
<dbReference type="GO" id="GO:0004519">
    <property type="term" value="F:endonuclease activity"/>
    <property type="evidence" value="ECO:0007669"/>
    <property type="project" value="UniProtKB-KW"/>
</dbReference>
<dbReference type="GO" id="GO:0003964">
    <property type="term" value="F:RNA-directed DNA polymerase activity"/>
    <property type="evidence" value="ECO:0007669"/>
    <property type="project" value="UniProtKB-KW"/>
</dbReference>
<feature type="compositionally biased region" description="Low complexity" evidence="9">
    <location>
        <begin position="1055"/>
        <end position="1066"/>
    </location>
</feature>
<evidence type="ECO:0000313" key="12">
    <source>
        <dbReference type="Proteomes" id="UP000265515"/>
    </source>
</evidence>
<dbReference type="PROSITE" id="PS50878">
    <property type="entry name" value="RT_POL"/>
    <property type="match status" value="1"/>
</dbReference>
<feature type="region of interest" description="Disordered" evidence="9">
    <location>
        <begin position="580"/>
        <end position="616"/>
    </location>
</feature>
<feature type="compositionally biased region" description="Basic and acidic residues" evidence="9">
    <location>
        <begin position="509"/>
        <end position="520"/>
    </location>
</feature>
<keyword evidence="7" id="KW-0695">RNA-directed DNA polymerase</keyword>
<feature type="region of interest" description="Disordered" evidence="9">
    <location>
        <begin position="865"/>
        <end position="933"/>
    </location>
</feature>
<dbReference type="FunFam" id="3.10.10.10:FF:000007">
    <property type="entry name" value="Retrovirus-related Pol polyprotein from transposon 17.6-like Protein"/>
    <property type="match status" value="1"/>
</dbReference>
<feature type="compositionally biased region" description="Pro residues" evidence="9">
    <location>
        <begin position="1490"/>
        <end position="1501"/>
    </location>
</feature>
<dbReference type="Proteomes" id="UP000265515">
    <property type="component" value="Unassembled WGS sequence"/>
</dbReference>
<keyword evidence="3" id="KW-0548">Nucleotidyltransferase</keyword>
<feature type="compositionally biased region" description="Gly residues" evidence="9">
    <location>
        <begin position="902"/>
        <end position="914"/>
    </location>
</feature>
<feature type="compositionally biased region" description="Basic and acidic residues" evidence="9">
    <location>
        <begin position="720"/>
        <end position="733"/>
    </location>
</feature>
<dbReference type="InterPro" id="IPR050951">
    <property type="entry name" value="Retrovirus_Pol_polyprotein"/>
</dbReference>
<dbReference type="Gramene" id="GBG62902">
    <property type="protein sequence ID" value="GBG62902"/>
    <property type="gene ID" value="CBR_g34274"/>
</dbReference>
<dbReference type="CDD" id="cd09274">
    <property type="entry name" value="RNase_HI_RT_Ty3"/>
    <property type="match status" value="1"/>
</dbReference>
<dbReference type="Gene3D" id="3.10.10.10">
    <property type="entry name" value="HIV Type 1 Reverse Transcriptase, subunit A, domain 1"/>
    <property type="match status" value="1"/>
</dbReference>
<feature type="compositionally biased region" description="Basic and acidic residues" evidence="9">
    <location>
        <begin position="411"/>
        <end position="429"/>
    </location>
</feature>
<keyword evidence="6" id="KW-0378">Hydrolase</keyword>
<feature type="compositionally biased region" description="Pro residues" evidence="9">
    <location>
        <begin position="1034"/>
        <end position="1054"/>
    </location>
</feature>
<keyword evidence="4" id="KW-0540">Nuclease</keyword>
<dbReference type="CDD" id="cd01647">
    <property type="entry name" value="RT_LTR"/>
    <property type="match status" value="1"/>
</dbReference>
<feature type="region of interest" description="Disordered" evidence="9">
    <location>
        <begin position="383"/>
        <end position="565"/>
    </location>
</feature>
<dbReference type="InterPro" id="IPR043502">
    <property type="entry name" value="DNA/RNA_pol_sf"/>
</dbReference>
<keyword evidence="2" id="KW-0808">Transferase</keyword>
<dbReference type="SUPFAM" id="SSF56672">
    <property type="entry name" value="DNA/RNA polymerases"/>
    <property type="match status" value="2"/>
</dbReference>
<dbReference type="Pfam" id="PF17919">
    <property type="entry name" value="RT_RNaseH_2"/>
    <property type="match status" value="1"/>
</dbReference>
<feature type="compositionally biased region" description="Basic and acidic residues" evidence="9">
    <location>
        <begin position="24"/>
        <end position="41"/>
    </location>
</feature>
<feature type="compositionally biased region" description="Polar residues" evidence="9">
    <location>
        <begin position="496"/>
        <end position="508"/>
    </location>
</feature>
<comment type="caution">
    <text evidence="11">The sequence shown here is derived from an EMBL/GenBank/DDBJ whole genome shotgun (WGS) entry which is preliminary data.</text>
</comment>
<keyword evidence="12" id="KW-1185">Reference proteome</keyword>
<dbReference type="GO" id="GO:0006508">
    <property type="term" value="P:proteolysis"/>
    <property type="evidence" value="ECO:0007669"/>
    <property type="project" value="UniProtKB-KW"/>
</dbReference>
<dbReference type="OrthoDB" id="3176171at2759"/>
<feature type="region of interest" description="Disordered" evidence="9">
    <location>
        <begin position="1031"/>
        <end position="1077"/>
    </location>
</feature>
<feature type="compositionally biased region" description="Gly residues" evidence="9">
    <location>
        <begin position="552"/>
        <end position="565"/>
    </location>
</feature>
<reference evidence="11 12" key="1">
    <citation type="journal article" date="2018" name="Cell">
        <title>The Chara Genome: Secondary Complexity and Implications for Plant Terrestrialization.</title>
        <authorList>
            <person name="Nishiyama T."/>
            <person name="Sakayama H."/>
            <person name="Vries J.D."/>
            <person name="Buschmann H."/>
            <person name="Saint-Marcoux D."/>
            <person name="Ullrich K.K."/>
            <person name="Haas F.B."/>
            <person name="Vanderstraeten L."/>
            <person name="Becker D."/>
            <person name="Lang D."/>
            <person name="Vosolsobe S."/>
            <person name="Rombauts S."/>
            <person name="Wilhelmsson P.K.I."/>
            <person name="Janitza P."/>
            <person name="Kern R."/>
            <person name="Heyl A."/>
            <person name="Rumpler F."/>
            <person name="Villalobos L.I.A.C."/>
            <person name="Clay J.M."/>
            <person name="Skokan R."/>
            <person name="Toyoda A."/>
            <person name="Suzuki Y."/>
            <person name="Kagoshima H."/>
            <person name="Schijlen E."/>
            <person name="Tajeshwar N."/>
            <person name="Catarino B."/>
            <person name="Hetherington A.J."/>
            <person name="Saltykova A."/>
            <person name="Bonnot C."/>
            <person name="Breuninger H."/>
            <person name="Symeonidi A."/>
            <person name="Radhakrishnan G.V."/>
            <person name="Van Nieuwerburgh F."/>
            <person name="Deforce D."/>
            <person name="Chang C."/>
            <person name="Karol K.G."/>
            <person name="Hedrich R."/>
            <person name="Ulvskov P."/>
            <person name="Glockner G."/>
            <person name="Delwiche C.F."/>
            <person name="Petrasek J."/>
            <person name="Van de Peer Y."/>
            <person name="Friml J."/>
            <person name="Beilby M."/>
            <person name="Dolan L."/>
            <person name="Kohara Y."/>
            <person name="Sugano S."/>
            <person name="Fujiyama A."/>
            <person name="Delaux P.-M."/>
            <person name="Quint M."/>
            <person name="TheiBen G."/>
            <person name="Hagemann M."/>
            <person name="Harholt J."/>
            <person name="Dunand C."/>
            <person name="Zachgo S."/>
            <person name="Langdale J."/>
            <person name="Maumus F."/>
            <person name="Straeten D.V.D."/>
            <person name="Gould S.B."/>
            <person name="Rensing S.A."/>
        </authorList>
    </citation>
    <scope>NUCLEOTIDE SEQUENCE [LARGE SCALE GENOMIC DNA]</scope>
    <source>
        <strain evidence="11 12">S276</strain>
    </source>
</reference>
<dbReference type="FunFam" id="3.30.70.270:FF:000020">
    <property type="entry name" value="Transposon Tf2-6 polyprotein-like Protein"/>
    <property type="match status" value="1"/>
</dbReference>
<feature type="region of interest" description="Disordered" evidence="9">
    <location>
        <begin position="24"/>
        <end position="67"/>
    </location>
</feature>
<feature type="region of interest" description="Disordered" evidence="9">
    <location>
        <begin position="803"/>
        <end position="848"/>
    </location>
</feature>
<evidence type="ECO:0000313" key="11">
    <source>
        <dbReference type="EMBL" id="GBG62902.1"/>
    </source>
</evidence>
<feature type="compositionally biased region" description="Basic and acidic residues" evidence="9">
    <location>
        <begin position="441"/>
        <end position="453"/>
    </location>
</feature>
<keyword evidence="5" id="KW-0255">Endonuclease</keyword>
<dbReference type="InterPro" id="IPR043128">
    <property type="entry name" value="Rev_trsase/Diguanyl_cyclase"/>
</dbReference>
<sequence>MSILYRPSLYDIIDSVEKDTESINLSHLRDSGEDRERRVDTDNMADADGETEGVSDEASGGSGGASGGSWLTAFEPILGKRKRAATNAREASVRAVTGAMRDHTTALTRSDRECLKMQCDATRDVARQQAKVATQLEQQDIAACERVATIVGDRVKSGYTCLADAILRMGSRRRSHSSNEHHSSDSEELSGPVKVLWPSENEIADIETIVHTADDVGADLAEVKASFYVTTTTIMSDGRSHAMLDPSLTSLPAVMWGDARSDDEQGGLDRGGLHMSRVVQWTQDVARQVAEEVCALPADVAHYIVQRVQARCAHMLEPAHAATHLLCPSRRGLRYFEGVVSNYDASLVREAETYILSLTGFSVASPEYETACNVFGTRAATLHPYPRDDSDSEGHDDEDEQAGRATATHATYEHDEWSDPEDVRIRGGGDDLFVGVDLEESGGRHGSPLERQRPTSTGSRSAERERDPGSVPSRGAESGIGGGAPGHRPAHVRSGTVGSSTSLPTSMEQLHRHPARDGRLHRLVRGPRQRLEDRLAGGPSPVQGNEGDKQGLAGGDGGALAGGGGGAEVAAAVEAHKIRSGGDEGIPTGGGGGFSEFGDVGMPPGESVGLPRGESESCGDISVGMQDLLGQISFLDPTSFSPAMRVEVMSGAEGDEDRTLPGETFAERLDRLDSRRAGQMAQRDPRMQELARLAAEDRQRQLGTFTPASLDAAPGAHTDPPAKVHDTTQREAALDEASSMGVDVRQGTHESGLAPPEEPRSEPVQPPAILLRPEETLHEVADVPLPTGLVEGAVQMSPSLEDIHPSIPSGGSFAAPSGGAAGPSSPATVAPMEGGSLTPRSVARRGRDTIERVRALLDTMSFGRTDRPWSETRRVTTTSVGRQPGLRGVSTSVRRRDVAASGFGGRGGGGGGSGGDDDSRREGAGGAAASAVDPPLMYGSREASIILQEPDVVTRPRQVRLVPLDRRQEGETSGTDGLPMACESRRRVDLAAAGTGTFHHILRQPDAELYIVNITDLLVCNSMHQNAELVELDPPLPEPPEPPDPSAPSTPPTPATSSHLLASSSTEAPSVPIPILTPSTPASDAAAAEEFDNLLSTLQPSVAALLREYRDVFPPTVSYSSIPPMRDIEHHIRLEPNYRIQHRAPYRLSVPEAQELKRQIDELLRQGFIKPSTSPCSAPVLFDRKKDGTLRLCLDYRGLNEYTVRNSYPMPRADDLFDRLSGHHFFTMIDLRSGYHQIRVAEEDQPKTAFRSRFGHYEFTVMPFGLRNAPTTFQTAMNTMFQDLLEDSVLVYIDDILVYSRILEEHLTYLRTVLQRLRDHGFYAKLSKCHFAQPKVDFLGHQVSEHGFHMDDSKIQAIVDWPTPTSLPALRSFPGLTNYYGHFLKNYAQYSSKLTPLTRGRLPFYWTPTHENAFRSLKRLVTSAPVLHLPDYSRPFIVTTDASDFATGVVLSQMYPAPSTSPDSTESRLPRIPRFPPPPPATVAHLAPIEPTPPGAPPPYIPDVADDGTVESRGGESPVAYLSRQLLPAERNYTVDEREVLALVYAVKKWRYHLHGHTFTVLTDNSVLAAFQTKPKLTSRQARWWCDLSEFDFTIRKIFGESNRVADALSRRLDLHCEDRQLSAISAPTIHPAFLDEYRRAYTQCPEFQSIYADLQAGKAENILNLELDMPDRTTYDFEGAVGNPRIQAALDQAFADDSEMVFAAGDRMPNVYFTYEEGESAEKRKSSRGDKSGKRPVTAKRRADSRPRSSATVS</sequence>